<dbReference type="AlphaFoldDB" id="A0AB72UG37"/>
<dbReference type="Pfam" id="PF00583">
    <property type="entry name" value="Acetyltransf_1"/>
    <property type="match status" value="1"/>
</dbReference>
<dbReference type="PROSITE" id="PS51186">
    <property type="entry name" value="GNAT"/>
    <property type="match status" value="1"/>
</dbReference>
<dbReference type="PANTHER" id="PTHR10545">
    <property type="entry name" value="DIAMINE N-ACETYLTRANSFERASE"/>
    <property type="match status" value="1"/>
</dbReference>
<dbReference type="EMBL" id="CP004388">
    <property type="protein sequence ID" value="AJD53149.1"/>
    <property type="molecule type" value="Genomic_DNA"/>
</dbReference>
<evidence type="ECO:0000256" key="3">
    <source>
        <dbReference type="ARBA" id="ARBA00023315"/>
    </source>
</evidence>
<evidence type="ECO:0000256" key="2">
    <source>
        <dbReference type="ARBA" id="ARBA00022679"/>
    </source>
</evidence>
<keyword evidence="2" id="KW-0808">Transferase</keyword>
<reference evidence="5 6" key="1">
    <citation type="journal article" date="2012" name="J. Bacteriol.">
        <title>Genome sequence of Thalassospira xiamenensis type strain M-5.</title>
        <authorList>
            <person name="Lai Q."/>
            <person name="Shao Z."/>
        </authorList>
    </citation>
    <scope>NUCLEOTIDE SEQUENCE [LARGE SCALE GENOMIC DNA]</scope>
    <source>
        <strain evidence="5 6">M-5</strain>
    </source>
</reference>
<evidence type="ECO:0000259" key="4">
    <source>
        <dbReference type="PROSITE" id="PS51186"/>
    </source>
</evidence>
<dbReference type="InterPro" id="IPR000182">
    <property type="entry name" value="GNAT_dom"/>
</dbReference>
<dbReference type="FunFam" id="3.40.630.30:FF:000064">
    <property type="entry name" value="GNAT family acetyltransferase"/>
    <property type="match status" value="1"/>
</dbReference>
<dbReference type="RefSeq" id="WP_007092060.1">
    <property type="nucleotide sequence ID" value="NZ_CP004388.1"/>
</dbReference>
<organism evidence="5 6">
    <name type="scientific">Thalassospira xiamenensis M-5 = DSM 17429</name>
    <dbReference type="NCBI Taxonomy" id="1123366"/>
    <lineage>
        <taxon>Bacteria</taxon>
        <taxon>Pseudomonadati</taxon>
        <taxon>Pseudomonadota</taxon>
        <taxon>Alphaproteobacteria</taxon>
        <taxon>Rhodospirillales</taxon>
        <taxon>Thalassospiraceae</taxon>
        <taxon>Thalassospira</taxon>
    </lineage>
</organism>
<comment type="similarity">
    <text evidence="1">Belongs to the acetyltransferase family.</text>
</comment>
<evidence type="ECO:0000313" key="5">
    <source>
        <dbReference type="EMBL" id="AJD53149.1"/>
    </source>
</evidence>
<dbReference type="CDD" id="cd04301">
    <property type="entry name" value="NAT_SF"/>
    <property type="match status" value="1"/>
</dbReference>
<dbReference type="KEGG" id="txi:TH3_15215"/>
<proteinExistence type="inferred from homology"/>
<dbReference type="GO" id="GO:0008080">
    <property type="term" value="F:N-acetyltransferase activity"/>
    <property type="evidence" value="ECO:0007669"/>
    <property type="project" value="UniProtKB-ARBA"/>
</dbReference>
<name>A0AB72UG37_9PROT</name>
<dbReference type="Proteomes" id="UP000007127">
    <property type="component" value="Chromosome"/>
</dbReference>
<dbReference type="InterPro" id="IPR051016">
    <property type="entry name" value="Diverse_Substrate_AcTransf"/>
</dbReference>
<gene>
    <name evidence="5" type="ORF">TH3_15215</name>
</gene>
<dbReference type="PANTHER" id="PTHR10545:SF29">
    <property type="entry name" value="GH14572P-RELATED"/>
    <property type="match status" value="1"/>
</dbReference>
<dbReference type="SUPFAM" id="SSF55729">
    <property type="entry name" value="Acyl-CoA N-acyltransferases (Nat)"/>
    <property type="match status" value="1"/>
</dbReference>
<feature type="domain" description="N-acetyltransferase" evidence="4">
    <location>
        <begin position="12"/>
        <end position="169"/>
    </location>
</feature>
<dbReference type="InterPro" id="IPR016181">
    <property type="entry name" value="Acyl_CoA_acyltransferase"/>
</dbReference>
<dbReference type="GeneID" id="31928718"/>
<evidence type="ECO:0000256" key="1">
    <source>
        <dbReference type="ARBA" id="ARBA00008694"/>
    </source>
</evidence>
<accession>A0AB72UG37</accession>
<sequence>MTANHRHPVNPPQIRPATAQDVDDIHAMLFEIARATGCEDKFKSTAEDLARDGFGPNPAFEALIAHDGDTPVALCLYFPSYSTFRGKAGIYIQDLFVAPEYRGGGFARHLIAKVAERARTRGQHYIRLSVDAENVIGQRFYARIGMRHAHDERIHVLDGDAFDALIDGPYGASV</sequence>
<keyword evidence="3" id="KW-0012">Acyltransferase</keyword>
<protein>
    <submittedName>
        <fullName evidence="5">Acetyltransferase</fullName>
    </submittedName>
</protein>
<evidence type="ECO:0000313" key="6">
    <source>
        <dbReference type="Proteomes" id="UP000007127"/>
    </source>
</evidence>
<dbReference type="Gene3D" id="3.40.630.30">
    <property type="match status" value="1"/>
</dbReference>